<reference evidence="20" key="2">
    <citation type="submission" date="2023-05" db="EMBL/GenBank/DDBJ databases">
        <authorList>
            <consortium name="Lawrence Berkeley National Laboratory"/>
            <person name="Steindorff A."/>
            <person name="Hensen N."/>
            <person name="Bonometti L."/>
            <person name="Westerberg I."/>
            <person name="Brannstrom I.O."/>
            <person name="Guillou S."/>
            <person name="Cros-Aarteil S."/>
            <person name="Calhoun S."/>
            <person name="Haridas S."/>
            <person name="Kuo A."/>
            <person name="Mondo S."/>
            <person name="Pangilinan J."/>
            <person name="Riley R."/>
            <person name="Labutti K."/>
            <person name="Andreopoulos B."/>
            <person name="Lipzen A."/>
            <person name="Chen C."/>
            <person name="Yanf M."/>
            <person name="Daum C."/>
            <person name="Ng V."/>
            <person name="Clum A."/>
            <person name="Ohm R."/>
            <person name="Martin F."/>
            <person name="Silar P."/>
            <person name="Natvig D."/>
            <person name="Lalanne C."/>
            <person name="Gautier V."/>
            <person name="Ament-Velasquez S.L."/>
            <person name="Kruys A."/>
            <person name="Hutchinson M.I."/>
            <person name="Powell A.J."/>
            <person name="Barry K."/>
            <person name="Miller A.N."/>
            <person name="Grigoriev I.V."/>
            <person name="Debuchy R."/>
            <person name="Gladieux P."/>
            <person name="Thoren M.H."/>
            <person name="Johannesson H."/>
        </authorList>
    </citation>
    <scope>NUCLEOTIDE SEQUENCE</scope>
    <source>
        <strain evidence="20">CBS 757.83</strain>
    </source>
</reference>
<dbReference type="InterPro" id="IPR035971">
    <property type="entry name" value="CBD_sf"/>
</dbReference>
<feature type="domain" description="CBM1" evidence="19">
    <location>
        <begin position="292"/>
        <end position="328"/>
    </location>
</feature>
<keyword evidence="6" id="KW-0136">Cellulose degradation</keyword>
<feature type="signal peptide" evidence="18">
    <location>
        <begin position="1"/>
        <end position="15"/>
    </location>
</feature>
<keyword evidence="11" id="KW-0325">Glycoprotein</keyword>
<keyword evidence="5 18" id="KW-0732">Signal</keyword>
<comment type="caution">
    <text evidence="20">The sequence shown here is derived from an EMBL/GenBank/DDBJ whole genome shotgun (WGS) entry which is preliminary data.</text>
</comment>
<dbReference type="PROSITE" id="PS00562">
    <property type="entry name" value="CBM1_1"/>
    <property type="match status" value="1"/>
</dbReference>
<dbReference type="GO" id="GO:0046872">
    <property type="term" value="F:metal ion binding"/>
    <property type="evidence" value="ECO:0007669"/>
    <property type="project" value="UniProtKB-KW"/>
</dbReference>
<protein>
    <recommendedName>
        <fullName evidence="16">lytic cellulose monooxygenase (C4-dehydrogenating)</fullName>
        <ecNumber evidence="16">1.14.99.56</ecNumber>
    </recommendedName>
</protein>
<dbReference type="EMBL" id="MU863641">
    <property type="protein sequence ID" value="KAK4100376.1"/>
    <property type="molecule type" value="Genomic_DNA"/>
</dbReference>
<evidence type="ECO:0000256" key="8">
    <source>
        <dbReference type="ARBA" id="ARBA00023008"/>
    </source>
</evidence>
<evidence type="ECO:0000256" key="5">
    <source>
        <dbReference type="ARBA" id="ARBA00022729"/>
    </source>
</evidence>
<evidence type="ECO:0000256" key="1">
    <source>
        <dbReference type="ARBA" id="ARBA00001973"/>
    </source>
</evidence>
<comment type="subcellular location">
    <subcellularLocation>
        <location evidence="2">Secreted</location>
    </subcellularLocation>
</comment>
<feature type="compositionally biased region" description="Low complexity" evidence="17">
    <location>
        <begin position="254"/>
        <end position="270"/>
    </location>
</feature>
<evidence type="ECO:0000256" key="7">
    <source>
        <dbReference type="ARBA" id="ARBA00023002"/>
    </source>
</evidence>
<comment type="similarity">
    <text evidence="14">Belongs to the polysaccharide monooxygenase AA9 family.</text>
</comment>
<organism evidence="20 21">
    <name type="scientific">Parathielavia hyrcaniae</name>
    <dbReference type="NCBI Taxonomy" id="113614"/>
    <lineage>
        <taxon>Eukaryota</taxon>
        <taxon>Fungi</taxon>
        <taxon>Dikarya</taxon>
        <taxon>Ascomycota</taxon>
        <taxon>Pezizomycotina</taxon>
        <taxon>Sordariomycetes</taxon>
        <taxon>Sordariomycetidae</taxon>
        <taxon>Sordariales</taxon>
        <taxon>Chaetomiaceae</taxon>
        <taxon>Parathielavia</taxon>
    </lineage>
</organism>
<evidence type="ECO:0000256" key="10">
    <source>
        <dbReference type="ARBA" id="ARBA00023157"/>
    </source>
</evidence>
<evidence type="ECO:0000256" key="18">
    <source>
        <dbReference type="SAM" id="SignalP"/>
    </source>
</evidence>
<evidence type="ECO:0000256" key="4">
    <source>
        <dbReference type="ARBA" id="ARBA00022723"/>
    </source>
</evidence>
<proteinExistence type="inferred from homology"/>
<reference evidence="20" key="1">
    <citation type="journal article" date="2023" name="Mol. Phylogenet. Evol.">
        <title>Genome-scale phylogeny and comparative genomics of the fungal order Sordariales.</title>
        <authorList>
            <person name="Hensen N."/>
            <person name="Bonometti L."/>
            <person name="Westerberg I."/>
            <person name="Brannstrom I.O."/>
            <person name="Guillou S."/>
            <person name="Cros-Aarteil S."/>
            <person name="Calhoun S."/>
            <person name="Haridas S."/>
            <person name="Kuo A."/>
            <person name="Mondo S."/>
            <person name="Pangilinan J."/>
            <person name="Riley R."/>
            <person name="LaButti K."/>
            <person name="Andreopoulos B."/>
            <person name="Lipzen A."/>
            <person name="Chen C."/>
            <person name="Yan M."/>
            <person name="Daum C."/>
            <person name="Ng V."/>
            <person name="Clum A."/>
            <person name="Steindorff A."/>
            <person name="Ohm R.A."/>
            <person name="Martin F."/>
            <person name="Silar P."/>
            <person name="Natvig D.O."/>
            <person name="Lalanne C."/>
            <person name="Gautier V."/>
            <person name="Ament-Velasquez S.L."/>
            <person name="Kruys A."/>
            <person name="Hutchinson M.I."/>
            <person name="Powell A.J."/>
            <person name="Barry K."/>
            <person name="Miller A.N."/>
            <person name="Grigoriev I.V."/>
            <person name="Debuchy R."/>
            <person name="Gladieux P."/>
            <person name="Hiltunen Thoren M."/>
            <person name="Johannesson H."/>
        </authorList>
    </citation>
    <scope>NUCLEOTIDE SEQUENCE</scope>
    <source>
        <strain evidence="20">CBS 757.83</strain>
    </source>
</reference>
<evidence type="ECO:0000256" key="17">
    <source>
        <dbReference type="SAM" id="MobiDB-lite"/>
    </source>
</evidence>
<dbReference type="Gene3D" id="2.70.50.70">
    <property type="match status" value="1"/>
</dbReference>
<evidence type="ECO:0000256" key="16">
    <source>
        <dbReference type="ARBA" id="ARBA00047174"/>
    </source>
</evidence>
<dbReference type="PROSITE" id="PS51164">
    <property type="entry name" value="CBM1_2"/>
    <property type="match status" value="1"/>
</dbReference>
<keyword evidence="21" id="KW-1185">Reference proteome</keyword>
<evidence type="ECO:0000256" key="14">
    <source>
        <dbReference type="ARBA" id="ARBA00044502"/>
    </source>
</evidence>
<keyword evidence="3" id="KW-0964">Secreted</keyword>
<evidence type="ECO:0000256" key="3">
    <source>
        <dbReference type="ARBA" id="ARBA00022525"/>
    </source>
</evidence>
<evidence type="ECO:0000256" key="2">
    <source>
        <dbReference type="ARBA" id="ARBA00004613"/>
    </source>
</evidence>
<evidence type="ECO:0000313" key="20">
    <source>
        <dbReference type="EMBL" id="KAK4100376.1"/>
    </source>
</evidence>
<gene>
    <name evidence="20" type="ORF">N658DRAFT_427926</name>
</gene>
<dbReference type="Pfam" id="PF00734">
    <property type="entry name" value="CBM_1"/>
    <property type="match status" value="1"/>
</dbReference>
<keyword evidence="8" id="KW-0186">Copper</keyword>
<dbReference type="InterPro" id="IPR000254">
    <property type="entry name" value="CBD"/>
</dbReference>
<dbReference type="InterPro" id="IPR005103">
    <property type="entry name" value="AA9_LPMO"/>
</dbReference>
<evidence type="ECO:0000256" key="12">
    <source>
        <dbReference type="ARBA" id="ARBA00023277"/>
    </source>
</evidence>
<dbReference type="PANTHER" id="PTHR33353">
    <property type="entry name" value="PUTATIVE (AFU_ORTHOLOGUE AFUA_1G12560)-RELATED"/>
    <property type="match status" value="1"/>
</dbReference>
<accession>A0AAN6T128</accession>
<evidence type="ECO:0000259" key="19">
    <source>
        <dbReference type="PROSITE" id="PS51164"/>
    </source>
</evidence>
<dbReference type="GO" id="GO:0030245">
    <property type="term" value="P:cellulose catabolic process"/>
    <property type="evidence" value="ECO:0007669"/>
    <property type="project" value="UniProtKB-KW"/>
</dbReference>
<keyword evidence="7" id="KW-0560">Oxidoreductase</keyword>
<dbReference type="CDD" id="cd21175">
    <property type="entry name" value="LPMO_AA9"/>
    <property type="match status" value="1"/>
</dbReference>
<dbReference type="GO" id="GO:0004497">
    <property type="term" value="F:monooxygenase activity"/>
    <property type="evidence" value="ECO:0007669"/>
    <property type="project" value="UniProtKB-KW"/>
</dbReference>
<name>A0AAN6T128_9PEZI</name>
<comment type="cofactor">
    <cofactor evidence="1">
        <name>Cu(2+)</name>
        <dbReference type="ChEBI" id="CHEBI:29036"/>
    </cofactor>
</comment>
<dbReference type="GO" id="GO:0005576">
    <property type="term" value="C:extracellular region"/>
    <property type="evidence" value="ECO:0007669"/>
    <property type="project" value="UniProtKB-SubCell"/>
</dbReference>
<dbReference type="AlphaFoldDB" id="A0AAN6T128"/>
<dbReference type="SUPFAM" id="SSF57180">
    <property type="entry name" value="Cellulose-binding domain"/>
    <property type="match status" value="1"/>
</dbReference>
<dbReference type="SMART" id="SM00236">
    <property type="entry name" value="fCBD"/>
    <property type="match status" value="1"/>
</dbReference>
<dbReference type="InterPro" id="IPR049892">
    <property type="entry name" value="AA9"/>
</dbReference>
<keyword evidence="4" id="KW-0479">Metal-binding</keyword>
<feature type="region of interest" description="Disordered" evidence="17">
    <location>
        <begin position="248"/>
        <end position="270"/>
    </location>
</feature>
<evidence type="ECO:0000256" key="11">
    <source>
        <dbReference type="ARBA" id="ARBA00023180"/>
    </source>
</evidence>
<feature type="chain" id="PRO_5043038467" description="lytic cellulose monooxygenase (C4-dehydrogenating)" evidence="18">
    <location>
        <begin position="16"/>
        <end position="328"/>
    </location>
</feature>
<keyword evidence="9" id="KW-0503">Monooxygenase</keyword>
<evidence type="ECO:0000256" key="13">
    <source>
        <dbReference type="ARBA" id="ARBA00023326"/>
    </source>
</evidence>
<comment type="catalytic activity">
    <reaction evidence="15">
        <text>[(1-&gt;4)-beta-D-glucosyl]n+m + reduced acceptor + O2 = 4-dehydro-beta-D-glucosyl-[(1-&gt;4)-beta-D-glucosyl]n-1 + [(1-&gt;4)-beta-D-glucosyl]m + acceptor + H2O.</text>
        <dbReference type="EC" id="1.14.99.56"/>
    </reaction>
</comment>
<sequence length="328" mass="33972">MKAFTILAAASAASAHTIFVQLDAGGTVYPVSHAIRTPSYDGPITDVTSGDLACNGGPNPTMPSDKIITVTAGTTVKAIWRHTLTSGPNNVMDASHKGPTIAYMKKVTNALTDTGIGGGWFKIQEDGYNNGQWGTSTVITNGGLHYMQVFLHAAEPCGDIPACLQNGQYLLRAEMIALHAAGSTGGAQLYMECAQINIVGGTGTASPQTYSIPGIYKANDPGLLINIYSMSPSSKYVIPGPPVYTCGGSPPPSSTSQAPSSTARPTTTTLVTSTRVTSSSAVPTTTQSPGGCTVSQWGQCGGTNFSGCTTCASPFTCKVINPYYYQCQ</sequence>
<dbReference type="Proteomes" id="UP001305647">
    <property type="component" value="Unassembled WGS sequence"/>
</dbReference>
<dbReference type="GO" id="GO:0030248">
    <property type="term" value="F:cellulose binding"/>
    <property type="evidence" value="ECO:0007669"/>
    <property type="project" value="InterPro"/>
</dbReference>
<dbReference type="PANTHER" id="PTHR33353:SF18">
    <property type="entry name" value="ENDOGLUCANASE II"/>
    <property type="match status" value="1"/>
</dbReference>
<dbReference type="Pfam" id="PF03443">
    <property type="entry name" value="AA9"/>
    <property type="match status" value="1"/>
</dbReference>
<evidence type="ECO:0000256" key="9">
    <source>
        <dbReference type="ARBA" id="ARBA00023033"/>
    </source>
</evidence>
<dbReference type="EC" id="1.14.99.56" evidence="16"/>
<evidence type="ECO:0000256" key="15">
    <source>
        <dbReference type="ARBA" id="ARBA00045077"/>
    </source>
</evidence>
<keyword evidence="10" id="KW-1015">Disulfide bond</keyword>
<evidence type="ECO:0000313" key="21">
    <source>
        <dbReference type="Proteomes" id="UP001305647"/>
    </source>
</evidence>
<evidence type="ECO:0000256" key="6">
    <source>
        <dbReference type="ARBA" id="ARBA00023001"/>
    </source>
</evidence>
<keyword evidence="12" id="KW-0119">Carbohydrate metabolism</keyword>
<keyword evidence="13" id="KW-0624">Polysaccharide degradation</keyword>